<evidence type="ECO:0000256" key="1">
    <source>
        <dbReference type="ARBA" id="ARBA00022514"/>
    </source>
</evidence>
<reference evidence="3" key="1">
    <citation type="submission" date="2025-08" db="UniProtKB">
        <authorList>
            <consortium name="Ensembl"/>
        </authorList>
    </citation>
    <scope>IDENTIFICATION</scope>
</reference>
<dbReference type="GO" id="GO:0008009">
    <property type="term" value="F:chemokine activity"/>
    <property type="evidence" value="ECO:0007669"/>
    <property type="project" value="InterPro"/>
</dbReference>
<sequence length="85" mass="9537">GESKIAFCFVLGNCLQETDRLSFYTDGNVPSECCFQSDCTHKGVMLITQKNYSICANPDEPLIDRIMKAIDENKMRKIPATVCEP</sequence>
<name>A0A8C8I6V3_ONCTS</name>
<evidence type="ECO:0000313" key="4">
    <source>
        <dbReference type="Proteomes" id="UP000694402"/>
    </source>
</evidence>
<protein>
    <recommendedName>
        <fullName evidence="2">Chemokine interleukin-8-like domain-containing protein</fullName>
    </recommendedName>
</protein>
<dbReference type="GO" id="GO:0005615">
    <property type="term" value="C:extracellular space"/>
    <property type="evidence" value="ECO:0007669"/>
    <property type="project" value="UniProtKB-KW"/>
</dbReference>
<reference evidence="3" key="2">
    <citation type="submission" date="2025-09" db="UniProtKB">
        <authorList>
            <consortium name="Ensembl"/>
        </authorList>
    </citation>
    <scope>IDENTIFICATION</scope>
</reference>
<accession>A0A8C8I6V3</accession>
<dbReference type="Gene3D" id="2.40.50.40">
    <property type="match status" value="1"/>
</dbReference>
<dbReference type="Pfam" id="PF00048">
    <property type="entry name" value="IL8"/>
    <property type="match status" value="1"/>
</dbReference>
<dbReference type="AlphaFoldDB" id="A0A8C8I6V3"/>
<evidence type="ECO:0000259" key="2">
    <source>
        <dbReference type="Pfam" id="PF00048"/>
    </source>
</evidence>
<dbReference type="GeneTree" id="ENSGT00990000210738"/>
<dbReference type="GO" id="GO:0006955">
    <property type="term" value="P:immune response"/>
    <property type="evidence" value="ECO:0007669"/>
    <property type="project" value="InterPro"/>
</dbReference>
<dbReference type="Ensembl" id="ENSOTST00005077848.2">
    <property type="protein sequence ID" value="ENSOTSP00005071774.1"/>
    <property type="gene ID" value="ENSOTSG00005033959.2"/>
</dbReference>
<dbReference type="SUPFAM" id="SSF54117">
    <property type="entry name" value="Interleukin 8-like chemokines"/>
    <property type="match status" value="1"/>
</dbReference>
<dbReference type="InterPro" id="IPR001811">
    <property type="entry name" value="Chemokine_IL8-like_dom"/>
</dbReference>
<proteinExistence type="predicted"/>
<feature type="domain" description="Chemokine interleukin-8-like" evidence="2">
    <location>
        <begin position="37"/>
        <end position="69"/>
    </location>
</feature>
<evidence type="ECO:0000313" key="3">
    <source>
        <dbReference type="Ensembl" id="ENSOTSP00005071774.1"/>
    </source>
</evidence>
<keyword evidence="4" id="KW-1185">Reference proteome</keyword>
<organism evidence="3 4">
    <name type="scientific">Oncorhynchus tshawytscha</name>
    <name type="common">Chinook salmon</name>
    <name type="synonym">Salmo tshawytscha</name>
    <dbReference type="NCBI Taxonomy" id="74940"/>
    <lineage>
        <taxon>Eukaryota</taxon>
        <taxon>Metazoa</taxon>
        <taxon>Chordata</taxon>
        <taxon>Craniata</taxon>
        <taxon>Vertebrata</taxon>
        <taxon>Euteleostomi</taxon>
        <taxon>Actinopterygii</taxon>
        <taxon>Neopterygii</taxon>
        <taxon>Teleostei</taxon>
        <taxon>Protacanthopterygii</taxon>
        <taxon>Salmoniformes</taxon>
        <taxon>Salmonidae</taxon>
        <taxon>Salmoninae</taxon>
        <taxon>Oncorhynchus</taxon>
    </lineage>
</organism>
<dbReference type="Proteomes" id="UP000694402">
    <property type="component" value="Unassembled WGS sequence"/>
</dbReference>
<dbReference type="InterPro" id="IPR036048">
    <property type="entry name" value="Interleukin_8-like_sf"/>
</dbReference>
<keyword evidence="1" id="KW-0202">Cytokine</keyword>